<name>A0A2T2ZYC0_9PEZI</name>
<evidence type="ECO:0000313" key="2">
    <source>
        <dbReference type="EMBL" id="PSR79455.1"/>
    </source>
</evidence>
<sequence>MPWLGGFAMLFCSIANGCNKKSRREAKRGGRRQKTKQKTTGQGGGGGGGEGGGKDPKTSKTQRPKYPKDPKDQDEATRLLHQLQRARSSHTRTCNTVPCITGGCLPACCVRFSAGVLRRYHTGAKARRVWELGFAACVYMGFGTITTALLGQACKGREPPWLRVIKSQGRNGACLQLSSAECHISVLACASPQSVNKPTSDDRDWFCPPPQTVQPLHITAISFVFCWSFLLP</sequence>
<protein>
    <submittedName>
        <fullName evidence="2">Uncharacterized protein</fullName>
    </submittedName>
</protein>
<feature type="compositionally biased region" description="Gly residues" evidence="1">
    <location>
        <begin position="41"/>
        <end position="51"/>
    </location>
</feature>
<evidence type="ECO:0000313" key="3">
    <source>
        <dbReference type="Proteomes" id="UP000241462"/>
    </source>
</evidence>
<keyword evidence="3" id="KW-1185">Reference proteome</keyword>
<proteinExistence type="predicted"/>
<reference evidence="2 3" key="1">
    <citation type="journal article" date="2018" name="Mycol. Prog.">
        <title>Coniella lustricola, a new species from submerged detritus.</title>
        <authorList>
            <person name="Raudabaugh D.B."/>
            <person name="Iturriaga T."/>
            <person name="Carver A."/>
            <person name="Mondo S."/>
            <person name="Pangilinan J."/>
            <person name="Lipzen A."/>
            <person name="He G."/>
            <person name="Amirebrahimi M."/>
            <person name="Grigoriev I.V."/>
            <person name="Miller A.N."/>
        </authorList>
    </citation>
    <scope>NUCLEOTIDE SEQUENCE [LARGE SCALE GENOMIC DNA]</scope>
    <source>
        <strain evidence="2 3">B22-T-1</strain>
    </source>
</reference>
<accession>A0A2T2ZYC0</accession>
<dbReference type="Proteomes" id="UP000241462">
    <property type="component" value="Unassembled WGS sequence"/>
</dbReference>
<dbReference type="AlphaFoldDB" id="A0A2T2ZYC0"/>
<feature type="compositionally biased region" description="Basic and acidic residues" evidence="1">
    <location>
        <begin position="66"/>
        <end position="75"/>
    </location>
</feature>
<dbReference type="EMBL" id="KZ678565">
    <property type="protein sequence ID" value="PSR79455.1"/>
    <property type="molecule type" value="Genomic_DNA"/>
</dbReference>
<feature type="region of interest" description="Disordered" evidence="1">
    <location>
        <begin position="20"/>
        <end position="75"/>
    </location>
</feature>
<gene>
    <name evidence="2" type="ORF">BD289DRAFT_94327</name>
</gene>
<evidence type="ECO:0000256" key="1">
    <source>
        <dbReference type="SAM" id="MobiDB-lite"/>
    </source>
</evidence>
<feature type="compositionally biased region" description="Basic residues" evidence="1">
    <location>
        <begin position="20"/>
        <end position="37"/>
    </location>
</feature>
<dbReference type="InParanoid" id="A0A2T2ZYC0"/>
<organism evidence="2 3">
    <name type="scientific">Coniella lustricola</name>
    <dbReference type="NCBI Taxonomy" id="2025994"/>
    <lineage>
        <taxon>Eukaryota</taxon>
        <taxon>Fungi</taxon>
        <taxon>Dikarya</taxon>
        <taxon>Ascomycota</taxon>
        <taxon>Pezizomycotina</taxon>
        <taxon>Sordariomycetes</taxon>
        <taxon>Sordariomycetidae</taxon>
        <taxon>Diaporthales</taxon>
        <taxon>Schizoparmaceae</taxon>
        <taxon>Coniella</taxon>
    </lineage>
</organism>